<evidence type="ECO:0000256" key="1">
    <source>
        <dbReference type="ARBA" id="ARBA00001946"/>
    </source>
</evidence>
<dbReference type="GO" id="GO:0046872">
    <property type="term" value="F:metal ion binding"/>
    <property type="evidence" value="ECO:0007669"/>
    <property type="project" value="UniProtKB-KW"/>
</dbReference>
<dbReference type="InterPro" id="IPR036412">
    <property type="entry name" value="HAD-like_sf"/>
</dbReference>
<evidence type="ECO:0000313" key="9">
    <source>
        <dbReference type="Proteomes" id="UP000181976"/>
    </source>
</evidence>
<dbReference type="EMBL" id="FONA01000003">
    <property type="protein sequence ID" value="SFD86582.1"/>
    <property type="molecule type" value="Genomic_DNA"/>
</dbReference>
<evidence type="ECO:0000313" key="8">
    <source>
        <dbReference type="EMBL" id="SFD86582.1"/>
    </source>
</evidence>
<dbReference type="FunFam" id="3.40.50.1000:FF:000029">
    <property type="entry name" value="3-deoxy-D-manno-octulosonate 8-phosphate phosphatase KdsC"/>
    <property type="match status" value="1"/>
</dbReference>
<dbReference type="SFLD" id="SFLDS00003">
    <property type="entry name" value="Haloacid_Dehalogenase"/>
    <property type="match status" value="1"/>
</dbReference>
<dbReference type="RefSeq" id="WP_010526783.1">
    <property type="nucleotide sequence ID" value="NZ_AFSL01000019.1"/>
</dbReference>
<dbReference type="Pfam" id="PF08282">
    <property type="entry name" value="Hydrolase_3"/>
    <property type="match status" value="1"/>
</dbReference>
<evidence type="ECO:0000256" key="6">
    <source>
        <dbReference type="ARBA" id="ARBA00022842"/>
    </source>
</evidence>
<dbReference type="Gene3D" id="3.40.50.1000">
    <property type="entry name" value="HAD superfamily/HAD-like"/>
    <property type="match status" value="1"/>
</dbReference>
<evidence type="ECO:0000256" key="4">
    <source>
        <dbReference type="ARBA" id="ARBA00022723"/>
    </source>
</evidence>
<dbReference type="InterPro" id="IPR023214">
    <property type="entry name" value="HAD_sf"/>
</dbReference>
<comment type="similarity">
    <text evidence="2">Belongs to the KdsC family.</text>
</comment>
<dbReference type="InParanoid" id="A0A1I1VU01"/>
<feature type="binding site" evidence="7">
    <location>
        <position position="17"/>
    </location>
    <ligand>
        <name>Mg(2+)</name>
        <dbReference type="ChEBI" id="CHEBI:18420"/>
    </ligand>
</feature>
<feature type="binding site" evidence="7">
    <location>
        <position position="110"/>
    </location>
    <ligand>
        <name>Mg(2+)</name>
        <dbReference type="ChEBI" id="CHEBI:18420"/>
    </ligand>
</feature>
<dbReference type="SFLD" id="SFLDG01138">
    <property type="entry name" value="C1.6.2:_Deoxy-d-mannose-octulo"/>
    <property type="match status" value="1"/>
</dbReference>
<keyword evidence="6 7" id="KW-0460">Magnesium</keyword>
<evidence type="ECO:0000256" key="7">
    <source>
        <dbReference type="PIRSR" id="PIRSR006118-2"/>
    </source>
</evidence>
<feature type="binding site" evidence="7">
    <location>
        <position position="19"/>
    </location>
    <ligand>
        <name>substrate</name>
    </ligand>
</feature>
<dbReference type="PIRSF" id="PIRSF006118">
    <property type="entry name" value="KDO8-P_Ptase"/>
    <property type="match status" value="1"/>
</dbReference>
<dbReference type="eggNOG" id="COG1778">
    <property type="taxonomic scope" value="Bacteria"/>
</dbReference>
<keyword evidence="9" id="KW-1185">Reference proteome</keyword>
<dbReference type="NCBIfam" id="TIGR01670">
    <property type="entry name" value="KdsC-phosphatas"/>
    <property type="match status" value="1"/>
</dbReference>
<dbReference type="AlphaFoldDB" id="A0A1I1VU01"/>
<keyword evidence="5" id="KW-0378">Hydrolase</keyword>
<dbReference type="CDD" id="cd01630">
    <property type="entry name" value="HAD_KDO-like"/>
    <property type="match status" value="1"/>
</dbReference>
<dbReference type="GO" id="GO:0016788">
    <property type="term" value="F:hydrolase activity, acting on ester bonds"/>
    <property type="evidence" value="ECO:0007669"/>
    <property type="project" value="InterPro"/>
</dbReference>
<reference evidence="8 9" key="1">
    <citation type="submission" date="2016-10" db="EMBL/GenBank/DDBJ databases">
        <authorList>
            <person name="de Groot N.N."/>
        </authorList>
    </citation>
    <scope>NUCLEOTIDE SEQUENCE [LARGE SCALE GENOMIC DNA]</scope>
    <source>
        <strain evidence="8 9">DSM 19012</strain>
    </source>
</reference>
<dbReference type="SFLD" id="SFLDG01136">
    <property type="entry name" value="C1.6:_Phosphoserine_Phosphatas"/>
    <property type="match status" value="1"/>
</dbReference>
<protein>
    <submittedName>
        <fullName evidence="8">3-deoxy-D-manno-octulosonate 8-phosphate phosphatase (KDO 8-P phosphatase)</fullName>
    </submittedName>
</protein>
<dbReference type="InterPro" id="IPR010023">
    <property type="entry name" value="KdsC_fam"/>
</dbReference>
<gene>
    <name evidence="8" type="ORF">SAMN05444380_10373</name>
</gene>
<keyword evidence="4 7" id="KW-0479">Metal-binding</keyword>
<comment type="cofactor">
    <cofactor evidence="1 7">
        <name>Mg(2+)</name>
        <dbReference type="ChEBI" id="CHEBI:18420"/>
    </cofactor>
</comment>
<dbReference type="SUPFAM" id="SSF56784">
    <property type="entry name" value="HAD-like"/>
    <property type="match status" value="1"/>
</dbReference>
<dbReference type="GO" id="GO:0008781">
    <property type="term" value="F:N-acylneuraminate cytidylyltransferase activity"/>
    <property type="evidence" value="ECO:0007669"/>
    <property type="project" value="TreeGrafter"/>
</dbReference>
<name>A0A1I1VU01_9BACT</name>
<dbReference type="FunCoup" id="A0A1I1VU01">
    <property type="interactions" value="228"/>
</dbReference>
<comment type="subunit">
    <text evidence="3">Homotetramer.</text>
</comment>
<dbReference type="STRING" id="385682.SAMN05444380_10373"/>
<dbReference type="PANTHER" id="PTHR21485:SF3">
    <property type="entry name" value="N-ACYLNEURAMINATE CYTIDYLYLTRANSFERASE"/>
    <property type="match status" value="1"/>
</dbReference>
<dbReference type="OrthoDB" id="9805604at2"/>
<evidence type="ECO:0000256" key="2">
    <source>
        <dbReference type="ARBA" id="ARBA00005893"/>
    </source>
</evidence>
<sequence length="171" mass="18968">MTNFKEDLMKVKAFAFDVDGVLSSQVIPLHPTGEPMRTANIKDGFAIQLAVKLGYQVAIITGGKTEAVRKRYINLGVQDVYMGSSDKIIDFKSWISKHNLNPDNILYMGDDLPDFPVMEKVGVPVCPADAVEEIKSLCKYISHLKGGEGCARDVIEQVLRAHGKWGKDLTW</sequence>
<evidence type="ECO:0000256" key="3">
    <source>
        <dbReference type="ARBA" id="ARBA00011881"/>
    </source>
</evidence>
<dbReference type="Proteomes" id="UP000181976">
    <property type="component" value="Unassembled WGS sequence"/>
</dbReference>
<dbReference type="InterPro" id="IPR050793">
    <property type="entry name" value="CMP-NeuNAc_synthase"/>
</dbReference>
<dbReference type="PANTHER" id="PTHR21485">
    <property type="entry name" value="HAD SUPERFAMILY MEMBERS CMAS AND KDSC"/>
    <property type="match status" value="1"/>
</dbReference>
<accession>A0A1I1VU01</accession>
<organism evidence="8 9">
    <name type="scientific">Thermophagus xiamenensis</name>
    <dbReference type="NCBI Taxonomy" id="385682"/>
    <lineage>
        <taxon>Bacteria</taxon>
        <taxon>Pseudomonadati</taxon>
        <taxon>Bacteroidota</taxon>
        <taxon>Bacteroidia</taxon>
        <taxon>Marinilabiliales</taxon>
        <taxon>Marinilabiliaceae</taxon>
        <taxon>Thermophagus</taxon>
    </lineage>
</organism>
<evidence type="ECO:0000256" key="5">
    <source>
        <dbReference type="ARBA" id="ARBA00022801"/>
    </source>
</evidence>
<proteinExistence type="inferred from homology"/>